<protein>
    <submittedName>
        <fullName evidence="6">Probable chromosome-partitioning protein parB</fullName>
    </submittedName>
</protein>
<dbReference type="FunFam" id="1.10.10.2830:FF:000001">
    <property type="entry name" value="Chromosome partitioning protein ParB"/>
    <property type="match status" value="1"/>
</dbReference>
<gene>
    <name evidence="6" type="primary">parB</name>
    <name evidence="6" type="ORF">SAMEA44547418_01903</name>
</gene>
<dbReference type="GO" id="GO:0003677">
    <property type="term" value="F:DNA binding"/>
    <property type="evidence" value="ECO:0007669"/>
    <property type="project" value="UniProtKB-KW"/>
</dbReference>
<dbReference type="PANTHER" id="PTHR33375:SF1">
    <property type="entry name" value="CHROMOSOME-PARTITIONING PROTEIN PARB-RELATED"/>
    <property type="match status" value="1"/>
</dbReference>
<evidence type="ECO:0000256" key="1">
    <source>
        <dbReference type="ARBA" id="ARBA00004453"/>
    </source>
</evidence>
<dbReference type="SUPFAM" id="SSF110849">
    <property type="entry name" value="ParB/Sulfiredoxin"/>
    <property type="match status" value="1"/>
</dbReference>
<dbReference type="SMART" id="SM00470">
    <property type="entry name" value="ParB"/>
    <property type="match status" value="1"/>
</dbReference>
<reference evidence="6 7" key="1">
    <citation type="submission" date="2017-06" db="EMBL/GenBank/DDBJ databases">
        <authorList>
            <consortium name="Pathogen Informatics"/>
        </authorList>
    </citation>
    <scope>NUCLEOTIDE SEQUENCE [LARGE SCALE GENOMIC DNA]</scope>
    <source>
        <strain evidence="6 7">NCTC12018</strain>
    </source>
</reference>
<evidence type="ECO:0000256" key="4">
    <source>
        <dbReference type="ARBA" id="ARBA00023125"/>
    </source>
</evidence>
<dbReference type="GO" id="GO:0007059">
    <property type="term" value="P:chromosome segregation"/>
    <property type="evidence" value="ECO:0007669"/>
    <property type="project" value="UniProtKB-KW"/>
</dbReference>
<dbReference type="InterPro" id="IPR057240">
    <property type="entry name" value="ParB_dimer_C"/>
</dbReference>
<evidence type="ECO:0000313" key="7">
    <source>
        <dbReference type="Proteomes" id="UP000214973"/>
    </source>
</evidence>
<dbReference type="Pfam" id="PF23552">
    <property type="entry name" value="ParB_C"/>
    <property type="match status" value="1"/>
</dbReference>
<comment type="subcellular location">
    <subcellularLocation>
        <location evidence="1">Cytoplasm</location>
        <location evidence="1">Nucleoid</location>
    </subcellularLocation>
</comment>
<dbReference type="Pfam" id="PF17762">
    <property type="entry name" value="HTH_ParB"/>
    <property type="match status" value="1"/>
</dbReference>
<dbReference type="InterPro" id="IPR004437">
    <property type="entry name" value="ParB/RepB/Spo0J"/>
</dbReference>
<dbReference type="NCBIfam" id="TIGR00180">
    <property type="entry name" value="parB_part"/>
    <property type="match status" value="1"/>
</dbReference>
<sequence length="310" mass="34608">MPRETKSKKGKGLGLGKGIDSLIGMESVEAALGEKEIHELPISEVVPNVDQPRKNFDEDSLATLAESIKNLGIFQPIVVRKQKNKYQIVAGERRYRAAIMAGLKTVPVVVKKYNTEEMTEVALVENLQREGLDPIEEALAYQGLMDVYKQTQEMISARLGRSRSYIANMVRLLKLCDSVQKDLIEGDLTVGQARPLLALRSAAQQMEAAERIKEEDLSAREAEQLVKAMQNKTVRKKVGKPQDTAEVRALVERLKLSLGSPVNIKFRAGKKVQGKIEIAFTSEAELERLIAYMDGHEQDDNDSVSMEFRV</sequence>
<feature type="domain" description="ParB-like N-terminal" evidence="5">
    <location>
        <begin position="38"/>
        <end position="127"/>
    </location>
</feature>
<dbReference type="FunFam" id="3.90.1530.30:FF:000001">
    <property type="entry name" value="Chromosome partitioning protein ParB"/>
    <property type="match status" value="1"/>
</dbReference>
<evidence type="ECO:0000256" key="2">
    <source>
        <dbReference type="ARBA" id="ARBA00006295"/>
    </source>
</evidence>
<evidence type="ECO:0000259" key="5">
    <source>
        <dbReference type="SMART" id="SM00470"/>
    </source>
</evidence>
<dbReference type="InterPro" id="IPR003115">
    <property type="entry name" value="ParB_N"/>
</dbReference>
<organism evidence="6 7">
    <name type="scientific">Veillonella rodentium</name>
    <dbReference type="NCBI Taxonomy" id="248315"/>
    <lineage>
        <taxon>Bacteria</taxon>
        <taxon>Bacillati</taxon>
        <taxon>Bacillota</taxon>
        <taxon>Negativicutes</taxon>
        <taxon>Veillonellales</taxon>
        <taxon>Veillonellaceae</taxon>
        <taxon>Veillonella</taxon>
    </lineage>
</organism>
<dbReference type="EMBL" id="LT906470">
    <property type="protein sequence ID" value="SNV76282.1"/>
    <property type="molecule type" value="Genomic_DNA"/>
</dbReference>
<dbReference type="KEGG" id="vrm:44547418_01903"/>
<dbReference type="CDD" id="cd16393">
    <property type="entry name" value="SPO0J_N"/>
    <property type="match status" value="1"/>
</dbReference>
<comment type="similarity">
    <text evidence="2">Belongs to the ParB family.</text>
</comment>
<dbReference type="InterPro" id="IPR050336">
    <property type="entry name" value="Chromosome_partition/occlusion"/>
</dbReference>
<dbReference type="RefSeq" id="WP_095066663.1">
    <property type="nucleotide sequence ID" value="NZ_LT906470.1"/>
</dbReference>
<evidence type="ECO:0000313" key="6">
    <source>
        <dbReference type="EMBL" id="SNV76282.1"/>
    </source>
</evidence>
<accession>A0A239ZYH4</accession>
<dbReference type="Gene3D" id="1.10.10.2830">
    <property type="match status" value="1"/>
</dbReference>
<dbReference type="PANTHER" id="PTHR33375">
    <property type="entry name" value="CHROMOSOME-PARTITIONING PROTEIN PARB-RELATED"/>
    <property type="match status" value="1"/>
</dbReference>
<dbReference type="InterPro" id="IPR041468">
    <property type="entry name" value="HTH_ParB/Spo0J"/>
</dbReference>
<name>A0A239ZYH4_9FIRM</name>
<keyword evidence="3" id="KW-0159">Chromosome partition</keyword>
<dbReference type="GO" id="GO:0005694">
    <property type="term" value="C:chromosome"/>
    <property type="evidence" value="ECO:0007669"/>
    <property type="project" value="TreeGrafter"/>
</dbReference>
<dbReference type="AlphaFoldDB" id="A0A239ZYH4"/>
<proteinExistence type="inferred from homology"/>
<keyword evidence="4" id="KW-0238">DNA-binding</keyword>
<keyword evidence="7" id="KW-1185">Reference proteome</keyword>
<dbReference type="Proteomes" id="UP000214973">
    <property type="component" value="Chromosome 1"/>
</dbReference>
<dbReference type="Pfam" id="PF02195">
    <property type="entry name" value="ParB_N"/>
    <property type="match status" value="1"/>
</dbReference>
<evidence type="ECO:0000256" key="3">
    <source>
        <dbReference type="ARBA" id="ARBA00022829"/>
    </source>
</evidence>
<dbReference type="InterPro" id="IPR036086">
    <property type="entry name" value="ParB/Sulfiredoxin_sf"/>
</dbReference>
<dbReference type="GO" id="GO:0009295">
    <property type="term" value="C:nucleoid"/>
    <property type="evidence" value="ECO:0007669"/>
    <property type="project" value="UniProtKB-SubCell"/>
</dbReference>
<dbReference type="Gene3D" id="3.90.1530.30">
    <property type="match status" value="1"/>
</dbReference>